<evidence type="ECO:0000256" key="5">
    <source>
        <dbReference type="ARBA" id="ARBA00022989"/>
    </source>
</evidence>
<organism evidence="8 9">
    <name type="scientific">Ceratopteris richardii</name>
    <name type="common">Triangle waterfern</name>
    <dbReference type="NCBI Taxonomy" id="49495"/>
    <lineage>
        <taxon>Eukaryota</taxon>
        <taxon>Viridiplantae</taxon>
        <taxon>Streptophyta</taxon>
        <taxon>Embryophyta</taxon>
        <taxon>Tracheophyta</taxon>
        <taxon>Polypodiopsida</taxon>
        <taxon>Polypodiidae</taxon>
        <taxon>Polypodiales</taxon>
        <taxon>Pteridineae</taxon>
        <taxon>Pteridaceae</taxon>
        <taxon>Parkerioideae</taxon>
        <taxon>Ceratopteris</taxon>
    </lineage>
</organism>
<evidence type="ECO:0000313" key="8">
    <source>
        <dbReference type="EMBL" id="KAH7423250.1"/>
    </source>
</evidence>
<dbReference type="OrthoDB" id="537033at2759"/>
<comment type="caution">
    <text evidence="8">The sequence shown here is derived from an EMBL/GenBank/DDBJ whole genome shotgun (WGS) entry which is preliminary data.</text>
</comment>
<dbReference type="AlphaFoldDB" id="A0A8T2TLE7"/>
<evidence type="ECO:0000256" key="6">
    <source>
        <dbReference type="ARBA" id="ARBA00023136"/>
    </source>
</evidence>
<comment type="subcellular location">
    <subcellularLocation>
        <location evidence="2 7">Membrane</location>
        <topology evidence="2 7">Multi-pass membrane protein</topology>
    </subcellularLocation>
</comment>
<dbReference type="EMBL" id="CM035417">
    <property type="protein sequence ID" value="KAH7423250.1"/>
    <property type="molecule type" value="Genomic_DNA"/>
</dbReference>
<dbReference type="PANTHER" id="PTHR12859:SF0">
    <property type="entry name" value="PRA1 FAMILY PROTEIN"/>
    <property type="match status" value="1"/>
</dbReference>
<proteinExistence type="inferred from homology"/>
<evidence type="ECO:0000256" key="3">
    <source>
        <dbReference type="ARBA" id="ARBA00006483"/>
    </source>
</evidence>
<keyword evidence="6 7" id="KW-0472">Membrane</keyword>
<reference evidence="8" key="1">
    <citation type="submission" date="2021-08" db="EMBL/GenBank/DDBJ databases">
        <title>WGS assembly of Ceratopteris richardii.</title>
        <authorList>
            <person name="Marchant D.B."/>
            <person name="Chen G."/>
            <person name="Jenkins J."/>
            <person name="Shu S."/>
            <person name="Leebens-Mack J."/>
            <person name="Grimwood J."/>
            <person name="Schmutz J."/>
            <person name="Soltis P."/>
            <person name="Soltis D."/>
            <person name="Chen Z.-H."/>
        </authorList>
    </citation>
    <scope>NUCLEOTIDE SEQUENCE</scope>
    <source>
        <strain evidence="8">Whitten #5841</strain>
        <tissue evidence="8">Leaf</tissue>
    </source>
</reference>
<accession>A0A8T2TLE7</accession>
<dbReference type="PANTHER" id="PTHR12859">
    <property type="entry name" value="PRA1 PROTEIN"/>
    <property type="match status" value="1"/>
</dbReference>
<dbReference type="GO" id="GO:0016020">
    <property type="term" value="C:membrane"/>
    <property type="evidence" value="ECO:0007669"/>
    <property type="project" value="UniProtKB-SubCell"/>
</dbReference>
<evidence type="ECO:0000256" key="2">
    <source>
        <dbReference type="ARBA" id="ARBA00004141"/>
    </source>
</evidence>
<comment type="function">
    <text evidence="1 7">May be involved in both secretory and endocytic intracellular trafficking in the endosomal/prevacuolar compartments.</text>
</comment>
<sequence>MDWSSVTLQELADAVKEADWWSPPRPLSEFFGIFSFPKSFSAFNSRLKCNLFVYRINYFFILVCFLLLFTGAVRSSVAFLGTILMVLAITCINDSFAMSVNEKVLKCARRIYPPLAAKLRATPTSAGRAGPSKGTLHICGKERTHVVLGMVSVSVLSWLITGLIKTLSFGVCLIFIGILLHATFRVPNLKARLNTFREEFRAIWRSYSDI</sequence>
<evidence type="ECO:0000256" key="7">
    <source>
        <dbReference type="RuleBase" id="RU363107"/>
    </source>
</evidence>
<protein>
    <recommendedName>
        <fullName evidence="7">PRA1 family protein</fullName>
    </recommendedName>
</protein>
<evidence type="ECO:0000256" key="1">
    <source>
        <dbReference type="ARBA" id="ARBA00002501"/>
    </source>
</evidence>
<dbReference type="Proteomes" id="UP000825935">
    <property type="component" value="Chromosome 12"/>
</dbReference>
<feature type="transmembrane region" description="Helical" evidence="7">
    <location>
        <begin position="52"/>
        <end position="72"/>
    </location>
</feature>
<comment type="similarity">
    <text evidence="3 7">Belongs to the PRA1 family.</text>
</comment>
<dbReference type="Pfam" id="PF03208">
    <property type="entry name" value="PRA1"/>
    <property type="match status" value="1"/>
</dbReference>
<keyword evidence="7" id="KW-0813">Transport</keyword>
<evidence type="ECO:0000313" key="9">
    <source>
        <dbReference type="Proteomes" id="UP000825935"/>
    </source>
</evidence>
<keyword evidence="9" id="KW-1185">Reference proteome</keyword>
<feature type="transmembrane region" description="Helical" evidence="7">
    <location>
        <begin position="144"/>
        <end position="161"/>
    </location>
</feature>
<evidence type="ECO:0000256" key="4">
    <source>
        <dbReference type="ARBA" id="ARBA00022692"/>
    </source>
</evidence>
<name>A0A8T2TLE7_CERRI</name>
<keyword evidence="4 7" id="KW-0812">Transmembrane</keyword>
<dbReference type="GO" id="GO:0016192">
    <property type="term" value="P:vesicle-mediated transport"/>
    <property type="evidence" value="ECO:0007669"/>
    <property type="project" value="UniProtKB-ARBA"/>
</dbReference>
<dbReference type="GO" id="GO:0005783">
    <property type="term" value="C:endoplasmic reticulum"/>
    <property type="evidence" value="ECO:0007669"/>
    <property type="project" value="UniProtKB-ARBA"/>
</dbReference>
<dbReference type="InterPro" id="IPR004895">
    <property type="entry name" value="Prenylated_rab_accept_PRA1"/>
</dbReference>
<feature type="transmembrane region" description="Helical" evidence="7">
    <location>
        <begin position="78"/>
        <end position="100"/>
    </location>
</feature>
<keyword evidence="5 7" id="KW-1133">Transmembrane helix</keyword>
<gene>
    <name evidence="8" type="ORF">KP509_12G046500</name>
</gene>
<feature type="transmembrane region" description="Helical" evidence="7">
    <location>
        <begin position="167"/>
        <end position="184"/>
    </location>
</feature>